<dbReference type="Proteomes" id="UP000324222">
    <property type="component" value="Unassembled WGS sequence"/>
</dbReference>
<evidence type="ECO:0000313" key="2">
    <source>
        <dbReference type="EMBL" id="MPC46886.1"/>
    </source>
</evidence>
<dbReference type="AlphaFoldDB" id="A0A5B7FMY7"/>
<reference evidence="2 3" key="1">
    <citation type="submission" date="2019-05" db="EMBL/GenBank/DDBJ databases">
        <title>Another draft genome of Portunus trituberculatus and its Hox gene families provides insights of decapod evolution.</title>
        <authorList>
            <person name="Jeong J.-H."/>
            <person name="Song I."/>
            <person name="Kim S."/>
            <person name="Choi T."/>
            <person name="Kim D."/>
            <person name="Ryu S."/>
            <person name="Kim W."/>
        </authorList>
    </citation>
    <scope>NUCLEOTIDE SEQUENCE [LARGE SCALE GENOMIC DNA]</scope>
    <source>
        <tissue evidence="2">Muscle</tissue>
    </source>
</reference>
<evidence type="ECO:0000313" key="3">
    <source>
        <dbReference type="Proteomes" id="UP000324222"/>
    </source>
</evidence>
<dbReference type="EMBL" id="VSRR010007437">
    <property type="protein sequence ID" value="MPC46886.1"/>
    <property type="molecule type" value="Genomic_DNA"/>
</dbReference>
<protein>
    <submittedName>
        <fullName evidence="2">Uncharacterized protein</fullName>
    </submittedName>
</protein>
<proteinExistence type="predicted"/>
<keyword evidence="3" id="KW-1185">Reference proteome</keyword>
<evidence type="ECO:0000256" key="1">
    <source>
        <dbReference type="SAM" id="MobiDB-lite"/>
    </source>
</evidence>
<name>A0A5B7FMY7_PORTR</name>
<accession>A0A5B7FMY7</accession>
<comment type="caution">
    <text evidence="2">The sequence shown here is derived from an EMBL/GenBank/DDBJ whole genome shotgun (WGS) entry which is preliminary data.</text>
</comment>
<organism evidence="2 3">
    <name type="scientific">Portunus trituberculatus</name>
    <name type="common">Swimming crab</name>
    <name type="synonym">Neptunus trituberculatus</name>
    <dbReference type="NCBI Taxonomy" id="210409"/>
    <lineage>
        <taxon>Eukaryota</taxon>
        <taxon>Metazoa</taxon>
        <taxon>Ecdysozoa</taxon>
        <taxon>Arthropoda</taxon>
        <taxon>Crustacea</taxon>
        <taxon>Multicrustacea</taxon>
        <taxon>Malacostraca</taxon>
        <taxon>Eumalacostraca</taxon>
        <taxon>Eucarida</taxon>
        <taxon>Decapoda</taxon>
        <taxon>Pleocyemata</taxon>
        <taxon>Brachyura</taxon>
        <taxon>Eubrachyura</taxon>
        <taxon>Portunoidea</taxon>
        <taxon>Portunidae</taxon>
        <taxon>Portuninae</taxon>
        <taxon>Portunus</taxon>
    </lineage>
</organism>
<feature type="region of interest" description="Disordered" evidence="1">
    <location>
        <begin position="118"/>
        <end position="142"/>
    </location>
</feature>
<sequence length="142" mass="15275">MATVTVREQSLNILLFLHSQLDREPLRRHIPSHKSCLVSSLLCSTISRHLTSVPSTSHARPPQHTTLTAPIPTPSVALAWKAHGGFTHIGEIVITLIRSHITITVTVVSVLGQHGGHKAAARSSLAPPPTITSTTTRKGHMT</sequence>
<gene>
    <name evidence="2" type="ORF">E2C01_040616</name>
</gene>